<dbReference type="AlphaFoldDB" id="A0A225VJ27"/>
<accession>A0A225VJ27</accession>
<sequence>MSRSLYAILEVEAQAYKNGDQQINFHIFVNNGNNINDVAETRNDASRFRLRSNVHRPGRTVEMIMTIPEKKDLVLGMVWLREHKPDVNWETLHIKPRNPTARPIRVKYVVRPDVPLNGLPGDVVRMWIKSAGFLLLSPSRSSRTI</sequence>
<dbReference type="Proteomes" id="UP000198211">
    <property type="component" value="Unassembled WGS sequence"/>
</dbReference>
<keyword evidence="2" id="KW-1185">Reference proteome</keyword>
<organism evidence="1 2">
    <name type="scientific">Phytophthora megakarya</name>
    <dbReference type="NCBI Taxonomy" id="4795"/>
    <lineage>
        <taxon>Eukaryota</taxon>
        <taxon>Sar</taxon>
        <taxon>Stramenopiles</taxon>
        <taxon>Oomycota</taxon>
        <taxon>Peronosporomycetes</taxon>
        <taxon>Peronosporales</taxon>
        <taxon>Peronosporaceae</taxon>
        <taxon>Phytophthora</taxon>
    </lineage>
</organism>
<gene>
    <name evidence="1" type="ORF">PHMEG_00022493</name>
</gene>
<name>A0A225VJ27_9STRA</name>
<evidence type="ECO:0000313" key="1">
    <source>
        <dbReference type="EMBL" id="OWZ05423.1"/>
    </source>
</evidence>
<proteinExistence type="predicted"/>
<protein>
    <submittedName>
        <fullName evidence="1">Uncharacterized protein</fullName>
    </submittedName>
</protein>
<evidence type="ECO:0000313" key="2">
    <source>
        <dbReference type="Proteomes" id="UP000198211"/>
    </source>
</evidence>
<dbReference type="EMBL" id="NBNE01004441">
    <property type="protein sequence ID" value="OWZ05423.1"/>
    <property type="molecule type" value="Genomic_DNA"/>
</dbReference>
<comment type="caution">
    <text evidence="1">The sequence shown here is derived from an EMBL/GenBank/DDBJ whole genome shotgun (WGS) entry which is preliminary data.</text>
</comment>
<reference evidence="2" key="1">
    <citation type="submission" date="2017-03" db="EMBL/GenBank/DDBJ databases">
        <title>Phytopthora megakarya and P. palmivora, two closely related causual agents of cacao black pod achieved similar genome size and gene model numbers by different mechanisms.</title>
        <authorList>
            <person name="Ali S."/>
            <person name="Shao J."/>
            <person name="Larry D.J."/>
            <person name="Kronmiller B."/>
            <person name="Shen D."/>
            <person name="Strem M.D."/>
            <person name="Melnick R.L."/>
            <person name="Guiltinan M.J."/>
            <person name="Tyler B.M."/>
            <person name="Meinhardt L.W."/>
            <person name="Bailey B.A."/>
        </authorList>
    </citation>
    <scope>NUCLEOTIDE SEQUENCE [LARGE SCALE GENOMIC DNA]</scope>
    <source>
        <strain evidence="2">zdho120</strain>
    </source>
</reference>